<feature type="non-terminal residue" evidence="1">
    <location>
        <position position="1"/>
    </location>
</feature>
<evidence type="ECO:0000313" key="1">
    <source>
        <dbReference type="EMBL" id="SVD65121.1"/>
    </source>
</evidence>
<protein>
    <recommendedName>
        <fullName evidence="2">Arylsulfotransferase N-terminal domain-containing protein</fullName>
    </recommendedName>
</protein>
<sequence>YVAISGFAPDLYSVIIDKQGNEIWNDGDFDFLLNHINEYGNISGFSTINYPFNTGMKANTDMDVVWSTLDSNPLDMHEFKQISNGNYMGFIRQDATGPIPSDNYMTQYFQMIGYQADGVTPEFTWFGQKIIEWNTDHEVVWSWSPFDHFTMDDYDNYEGTWYNAYFEQEVDWMHSNAFHFDEVESVIYVSHRHLSRITKIAYPSGEVIWNMGLPAEYMESGDDHICTDLLFSFQHNIQLIDNGDLLFFDNGNLSDMLLGDSNPTTRIRRIKVI</sequence>
<dbReference type="EMBL" id="UINC01164326">
    <property type="protein sequence ID" value="SVD65121.1"/>
    <property type="molecule type" value="Genomic_DNA"/>
</dbReference>
<dbReference type="InterPro" id="IPR010262">
    <property type="entry name" value="Arylsulfotransferase_bact"/>
</dbReference>
<name>A0A382X4E0_9ZZZZ</name>
<dbReference type="Pfam" id="PF05935">
    <property type="entry name" value="Arylsulfotrans"/>
    <property type="match status" value="1"/>
</dbReference>
<dbReference type="GO" id="GO:0004062">
    <property type="term" value="F:aryl sulfotransferase activity"/>
    <property type="evidence" value="ECO:0007669"/>
    <property type="project" value="InterPro"/>
</dbReference>
<evidence type="ECO:0008006" key="2">
    <source>
        <dbReference type="Google" id="ProtNLM"/>
    </source>
</evidence>
<gene>
    <name evidence="1" type="ORF">METZ01_LOCUS417975</name>
</gene>
<dbReference type="InterPro" id="IPR053143">
    <property type="entry name" value="Arylsulfate_ST"/>
</dbReference>
<dbReference type="PANTHER" id="PTHR35340">
    <property type="entry name" value="PQQ ENZYME REPEAT PROTEIN-RELATED"/>
    <property type="match status" value="1"/>
</dbReference>
<reference evidence="1" key="1">
    <citation type="submission" date="2018-05" db="EMBL/GenBank/DDBJ databases">
        <authorList>
            <person name="Lanie J.A."/>
            <person name="Ng W.-L."/>
            <person name="Kazmierczak K.M."/>
            <person name="Andrzejewski T.M."/>
            <person name="Davidsen T.M."/>
            <person name="Wayne K.J."/>
            <person name="Tettelin H."/>
            <person name="Glass J.I."/>
            <person name="Rusch D."/>
            <person name="Podicherti R."/>
            <person name="Tsui H.-C.T."/>
            <person name="Winkler M.E."/>
        </authorList>
    </citation>
    <scope>NUCLEOTIDE SEQUENCE</scope>
</reference>
<dbReference type="PANTHER" id="PTHR35340:SF5">
    <property type="entry name" value="ASST-DOMAIN-CONTAINING PROTEIN"/>
    <property type="match status" value="1"/>
</dbReference>
<organism evidence="1">
    <name type="scientific">marine metagenome</name>
    <dbReference type="NCBI Taxonomy" id="408172"/>
    <lineage>
        <taxon>unclassified sequences</taxon>
        <taxon>metagenomes</taxon>
        <taxon>ecological metagenomes</taxon>
    </lineage>
</organism>
<feature type="non-terminal residue" evidence="1">
    <location>
        <position position="273"/>
    </location>
</feature>
<proteinExistence type="predicted"/>
<dbReference type="AlphaFoldDB" id="A0A382X4E0"/>
<accession>A0A382X4E0</accession>